<evidence type="ECO:0000313" key="15">
    <source>
        <dbReference type="Proteomes" id="UP000000249"/>
    </source>
</evidence>
<dbReference type="eggNOG" id="COG4191">
    <property type="taxonomic scope" value="Bacteria"/>
</dbReference>
<evidence type="ECO:0000259" key="13">
    <source>
        <dbReference type="PROSITE" id="PS50885"/>
    </source>
</evidence>
<evidence type="ECO:0000256" key="11">
    <source>
        <dbReference type="SAM" id="Phobius"/>
    </source>
</evidence>
<dbReference type="PRINTS" id="PR00344">
    <property type="entry name" value="BCTRLSENSOR"/>
</dbReference>
<dbReference type="InterPro" id="IPR003594">
    <property type="entry name" value="HATPase_dom"/>
</dbReference>
<keyword evidence="7 14" id="KW-0418">Kinase</keyword>
<dbReference type="PATRIC" id="fig|345073.21.peg.1071"/>
<dbReference type="GO" id="GO:0016020">
    <property type="term" value="C:membrane"/>
    <property type="evidence" value="ECO:0007669"/>
    <property type="project" value="UniProtKB-SubCell"/>
</dbReference>
<feature type="domain" description="Histidine kinase" evidence="12">
    <location>
        <begin position="289"/>
        <end position="531"/>
    </location>
</feature>
<evidence type="ECO:0000256" key="3">
    <source>
        <dbReference type="ARBA" id="ARBA00012438"/>
    </source>
</evidence>
<evidence type="ECO:0000313" key="14">
    <source>
        <dbReference type="EMBL" id="ABQ20411.1"/>
    </source>
</evidence>
<keyword evidence="11" id="KW-0812">Transmembrane</keyword>
<dbReference type="CDD" id="cd06225">
    <property type="entry name" value="HAMP"/>
    <property type="match status" value="1"/>
</dbReference>
<keyword evidence="5 14" id="KW-0808">Transferase</keyword>
<dbReference type="InterPro" id="IPR036890">
    <property type="entry name" value="HATPase_C_sf"/>
</dbReference>
<feature type="coiled-coil region" evidence="10">
    <location>
        <begin position="221"/>
        <end position="280"/>
    </location>
</feature>
<dbReference type="eggNOG" id="COG3850">
    <property type="taxonomic scope" value="Bacteria"/>
</dbReference>
<keyword evidence="11" id="KW-1133">Transmembrane helix</keyword>
<feature type="transmembrane region" description="Helical" evidence="11">
    <location>
        <begin position="123"/>
        <end position="143"/>
    </location>
</feature>
<evidence type="ECO:0000256" key="5">
    <source>
        <dbReference type="ARBA" id="ARBA00022679"/>
    </source>
</evidence>
<evidence type="ECO:0000256" key="7">
    <source>
        <dbReference type="ARBA" id="ARBA00022777"/>
    </source>
</evidence>
<accession>A0A0H3AHD6</accession>
<dbReference type="SUPFAM" id="SSF55874">
    <property type="entry name" value="ATPase domain of HSP90 chaperone/DNA topoisomerase II/histidine kinase"/>
    <property type="match status" value="1"/>
</dbReference>
<dbReference type="Gene3D" id="3.30.565.10">
    <property type="entry name" value="Histidine kinase-like ATPase, C-terminal domain"/>
    <property type="match status" value="1"/>
</dbReference>
<evidence type="ECO:0000256" key="6">
    <source>
        <dbReference type="ARBA" id="ARBA00022741"/>
    </source>
</evidence>
<dbReference type="OrthoDB" id="1931120at2"/>
<keyword evidence="4" id="KW-0597">Phosphoprotein</keyword>
<dbReference type="Gene3D" id="1.10.287.130">
    <property type="match status" value="1"/>
</dbReference>
<evidence type="ECO:0000256" key="4">
    <source>
        <dbReference type="ARBA" id="ARBA00022553"/>
    </source>
</evidence>
<dbReference type="PANTHER" id="PTHR43065">
    <property type="entry name" value="SENSOR HISTIDINE KINASE"/>
    <property type="match status" value="1"/>
</dbReference>
<evidence type="ECO:0000256" key="8">
    <source>
        <dbReference type="ARBA" id="ARBA00022840"/>
    </source>
</evidence>
<comment type="catalytic activity">
    <reaction evidence="1">
        <text>ATP + protein L-histidine = ADP + protein N-phospho-L-histidine.</text>
        <dbReference type="EC" id="2.7.13.3"/>
    </reaction>
</comment>
<comment type="subcellular location">
    <subcellularLocation>
        <location evidence="2">Membrane</location>
    </subcellularLocation>
</comment>
<dbReference type="PROSITE" id="PS50885">
    <property type="entry name" value="HAMP"/>
    <property type="match status" value="1"/>
</dbReference>
<dbReference type="Gene3D" id="6.10.340.10">
    <property type="match status" value="1"/>
</dbReference>
<gene>
    <name evidence="14" type="ordered locus">VC0395_A0607</name>
</gene>
<protein>
    <recommendedName>
        <fullName evidence="3">histidine kinase</fullName>
        <ecNumber evidence="3">2.7.13.3</ecNumber>
    </recommendedName>
</protein>
<dbReference type="PANTHER" id="PTHR43065:SF10">
    <property type="entry name" value="PEROXIDE STRESS-ACTIVATED HISTIDINE KINASE MAK3"/>
    <property type="match status" value="1"/>
</dbReference>
<feature type="transmembrane region" description="Helical" evidence="11">
    <location>
        <begin position="155"/>
        <end position="173"/>
    </location>
</feature>
<dbReference type="Proteomes" id="UP000000249">
    <property type="component" value="Chromosome 1"/>
</dbReference>
<dbReference type="SMART" id="SM00387">
    <property type="entry name" value="HATPase_c"/>
    <property type="match status" value="1"/>
</dbReference>
<dbReference type="PROSITE" id="PS50109">
    <property type="entry name" value="HIS_KIN"/>
    <property type="match status" value="1"/>
</dbReference>
<dbReference type="GO" id="GO:0005524">
    <property type="term" value="F:ATP binding"/>
    <property type="evidence" value="ECO:0007669"/>
    <property type="project" value="UniProtKB-KW"/>
</dbReference>
<dbReference type="RefSeq" id="WP_000027788.1">
    <property type="nucleotide sequence ID" value="NC_009457.1"/>
</dbReference>
<evidence type="ECO:0000256" key="1">
    <source>
        <dbReference type="ARBA" id="ARBA00000085"/>
    </source>
</evidence>
<sequence>MSIRLKTMLGVALIEALLLTILITFTLSYLESTNYDGLQKRAQTTIALFATMVKNPVLAYDLASIDSAATLMMSNQDIVYVAVENPHGKLLTFKGNRDLFEAYHTINDQDFSKLQSIYPITDVIEVSGTLFGTVFIGFDLSYLEQQLAHARKWTLLIVLGEMGLVALFSYLLGNALTRRLTELKTATDQITFGNREVLLEIQGHDEISRVAHSFQQMVQSLRHSEATMRDYQHQLEQWNLELEDKVNQRTETLLAKNQQLEEMNTKLTLMKDKLVETEKMISIGTLAAGFAHEINNPNGALKSHLQLLQQDFNQLKVGFEQIDILLSGSDFHGKFTQTKNALYLEESFSGIEESLRDALHCVDRIKTIVDKVQRCQAEPALHDSSWVSPLSLVEQAIQICGLREWVVWKEQTLYPPLIYCYSNDFVTALSAILNNAYQAYASDDPMIRIELSLRHDHQQLEIEVRDFGRGMSIEEKQHAFDPFFTTHDVGKGVGLGLTEAYSSIKKYDGDIQLFSELGQGTRVLITLPLAPLPLAPNKP</sequence>
<dbReference type="Pfam" id="PF00672">
    <property type="entry name" value="HAMP"/>
    <property type="match status" value="1"/>
</dbReference>
<dbReference type="EMBL" id="CP000627">
    <property type="protein sequence ID" value="ABQ20411.1"/>
    <property type="molecule type" value="Genomic_DNA"/>
</dbReference>
<dbReference type="GO" id="GO:0000160">
    <property type="term" value="P:phosphorelay signal transduction system"/>
    <property type="evidence" value="ECO:0007669"/>
    <property type="project" value="UniProtKB-KW"/>
</dbReference>
<name>A0A0H3AHD6_VIBC3</name>
<dbReference type="SMART" id="SM00304">
    <property type="entry name" value="HAMP"/>
    <property type="match status" value="1"/>
</dbReference>
<dbReference type="InterPro" id="IPR003660">
    <property type="entry name" value="HAMP_dom"/>
</dbReference>
<keyword evidence="8" id="KW-0067">ATP-binding</keyword>
<dbReference type="InterPro" id="IPR005467">
    <property type="entry name" value="His_kinase_dom"/>
</dbReference>
<proteinExistence type="predicted"/>
<evidence type="ECO:0000256" key="2">
    <source>
        <dbReference type="ARBA" id="ARBA00004370"/>
    </source>
</evidence>
<keyword evidence="11" id="KW-0472">Membrane</keyword>
<evidence type="ECO:0000256" key="10">
    <source>
        <dbReference type="SAM" id="Coils"/>
    </source>
</evidence>
<keyword evidence="9" id="KW-0902">Two-component regulatory system</keyword>
<keyword evidence="6" id="KW-0547">Nucleotide-binding</keyword>
<dbReference type="SUPFAM" id="SSF158472">
    <property type="entry name" value="HAMP domain-like"/>
    <property type="match status" value="1"/>
</dbReference>
<feature type="transmembrane region" description="Helical" evidence="11">
    <location>
        <begin position="7"/>
        <end position="30"/>
    </location>
</feature>
<dbReference type="KEGG" id="vco:VC0395_A0607"/>
<feature type="domain" description="HAMP" evidence="13">
    <location>
        <begin position="174"/>
        <end position="226"/>
    </location>
</feature>
<dbReference type="EC" id="2.7.13.3" evidence="3"/>
<keyword evidence="10" id="KW-0175">Coiled coil</keyword>
<dbReference type="AlphaFoldDB" id="A0A0H3AHD6"/>
<evidence type="ECO:0000259" key="12">
    <source>
        <dbReference type="PROSITE" id="PS50109"/>
    </source>
</evidence>
<organism evidence="14 15">
    <name type="scientific">Vibrio cholerae serotype O1 (strain ATCC 39541 / Classical Ogawa 395 / O395)</name>
    <dbReference type="NCBI Taxonomy" id="345073"/>
    <lineage>
        <taxon>Bacteria</taxon>
        <taxon>Pseudomonadati</taxon>
        <taxon>Pseudomonadota</taxon>
        <taxon>Gammaproteobacteria</taxon>
        <taxon>Vibrionales</taxon>
        <taxon>Vibrionaceae</taxon>
        <taxon>Vibrio</taxon>
    </lineage>
</organism>
<evidence type="ECO:0000256" key="9">
    <source>
        <dbReference type="ARBA" id="ARBA00023012"/>
    </source>
</evidence>
<dbReference type="InterPro" id="IPR004358">
    <property type="entry name" value="Sig_transdc_His_kin-like_C"/>
</dbReference>
<reference evidence="14 15" key="1">
    <citation type="submission" date="2007-03" db="EMBL/GenBank/DDBJ databases">
        <authorList>
            <person name="Heidelberg J."/>
        </authorList>
    </citation>
    <scope>NUCLEOTIDE SEQUENCE [LARGE SCALE GENOMIC DNA]</scope>
    <source>
        <strain evidence="15">ATCC 39541 / Classical Ogawa 395 / O395</strain>
    </source>
</reference>
<dbReference type="KEGG" id="vcr:VC395_1103"/>
<dbReference type="GO" id="GO:0004673">
    <property type="term" value="F:protein histidine kinase activity"/>
    <property type="evidence" value="ECO:0007669"/>
    <property type="project" value="UniProtKB-EC"/>
</dbReference>
<dbReference type="Pfam" id="PF02518">
    <property type="entry name" value="HATPase_c"/>
    <property type="match status" value="1"/>
</dbReference>